<protein>
    <submittedName>
        <fullName evidence="1">Uncharacterized protein</fullName>
    </submittedName>
</protein>
<evidence type="ECO:0000313" key="1">
    <source>
        <dbReference type="EMBL" id="OGE49174.1"/>
    </source>
</evidence>
<accession>A0A1F5L7H1</accession>
<comment type="caution">
    <text evidence="1">The sequence shown here is derived from an EMBL/GenBank/DDBJ whole genome shotgun (WGS) entry which is preliminary data.</text>
</comment>
<reference evidence="1 2" key="1">
    <citation type="journal article" date="2016" name="Sci. Rep.">
        <title>Penicillium arizonense, a new, genome sequenced fungal species, reveals a high chemical diversity in secreted metabolites.</title>
        <authorList>
            <person name="Grijseels S."/>
            <person name="Nielsen J.C."/>
            <person name="Randelovic M."/>
            <person name="Nielsen J."/>
            <person name="Nielsen K.F."/>
            <person name="Workman M."/>
            <person name="Frisvad J.C."/>
        </authorList>
    </citation>
    <scope>NUCLEOTIDE SEQUENCE [LARGE SCALE GENOMIC DNA]</scope>
    <source>
        <strain evidence="1 2">CBS 141311</strain>
    </source>
</reference>
<name>A0A1F5L7H1_PENAI</name>
<dbReference type="AlphaFoldDB" id="A0A1F5L7H1"/>
<organism evidence="1 2">
    <name type="scientific">Penicillium arizonense</name>
    <dbReference type="NCBI Taxonomy" id="1835702"/>
    <lineage>
        <taxon>Eukaryota</taxon>
        <taxon>Fungi</taxon>
        <taxon>Dikarya</taxon>
        <taxon>Ascomycota</taxon>
        <taxon>Pezizomycotina</taxon>
        <taxon>Eurotiomycetes</taxon>
        <taxon>Eurotiomycetidae</taxon>
        <taxon>Eurotiales</taxon>
        <taxon>Aspergillaceae</taxon>
        <taxon>Penicillium</taxon>
    </lineage>
</organism>
<keyword evidence="2" id="KW-1185">Reference proteome</keyword>
<sequence>MPKHRDFCICRHLQVSTSTE</sequence>
<dbReference type="EMBL" id="LXJU01000023">
    <property type="protein sequence ID" value="OGE49174.1"/>
    <property type="molecule type" value="Genomic_DNA"/>
</dbReference>
<dbReference type="Proteomes" id="UP000177622">
    <property type="component" value="Unassembled WGS sequence"/>
</dbReference>
<evidence type="ECO:0000313" key="2">
    <source>
        <dbReference type="Proteomes" id="UP000177622"/>
    </source>
</evidence>
<proteinExistence type="predicted"/>
<gene>
    <name evidence="1" type="ORF">PENARI_c023G04798</name>
</gene>